<dbReference type="SMART" id="SM00382">
    <property type="entry name" value="AAA"/>
    <property type="match status" value="1"/>
</dbReference>
<evidence type="ECO:0000313" key="4">
    <source>
        <dbReference type="Proteomes" id="UP000181870"/>
    </source>
</evidence>
<dbReference type="Gene3D" id="3.40.50.300">
    <property type="entry name" value="P-loop containing nucleotide triphosphate hydrolases"/>
    <property type="match status" value="1"/>
</dbReference>
<dbReference type="InterPro" id="IPR041538">
    <property type="entry name" value="RavA-like_AAA_lid"/>
</dbReference>
<dbReference type="Pfam" id="PF17868">
    <property type="entry name" value="AAA_lid_8"/>
    <property type="match status" value="1"/>
</dbReference>
<evidence type="ECO:0000313" key="5">
    <source>
        <dbReference type="Proteomes" id="UP000183670"/>
    </source>
</evidence>
<dbReference type="InterPro" id="IPR045427">
    <property type="entry name" value="MoxR"/>
</dbReference>
<dbReference type="AlphaFoldDB" id="A0A1G6GAL2"/>
<dbReference type="PANTHER" id="PTHR32204:SF0">
    <property type="entry name" value="ATPASE RAVA"/>
    <property type="match status" value="1"/>
</dbReference>
<proteinExistence type="predicted"/>
<dbReference type="Proteomes" id="UP000181870">
    <property type="component" value="Unassembled WGS sequence"/>
</dbReference>
<dbReference type="Pfam" id="PF20030">
    <property type="entry name" value="bpMoxR"/>
    <property type="match status" value="1"/>
</dbReference>
<gene>
    <name evidence="2" type="ORF">SAMN05192581_105917</name>
    <name evidence="3" type="ORF">SAMN05192582_105613</name>
</gene>
<protein>
    <submittedName>
        <fullName evidence="2">MoxR-like ATPase</fullName>
    </submittedName>
</protein>
<dbReference type="CDD" id="cd00009">
    <property type="entry name" value="AAA"/>
    <property type="match status" value="1"/>
</dbReference>
<dbReference type="Proteomes" id="UP000183670">
    <property type="component" value="Unassembled WGS sequence"/>
</dbReference>
<evidence type="ECO:0000313" key="3">
    <source>
        <dbReference type="EMBL" id="SDI58339.1"/>
    </source>
</evidence>
<organism evidence="2 5">
    <name type="scientific">Bacteroides ovatus</name>
    <dbReference type="NCBI Taxonomy" id="28116"/>
    <lineage>
        <taxon>Bacteria</taxon>
        <taxon>Pseudomonadati</taxon>
        <taxon>Bacteroidota</taxon>
        <taxon>Bacteroidia</taxon>
        <taxon>Bacteroidales</taxon>
        <taxon>Bacteroidaceae</taxon>
        <taxon>Bacteroides</taxon>
    </lineage>
</organism>
<evidence type="ECO:0000259" key="1">
    <source>
        <dbReference type="SMART" id="SM00382"/>
    </source>
</evidence>
<feature type="domain" description="AAA+ ATPase" evidence="1">
    <location>
        <begin position="83"/>
        <end position="226"/>
    </location>
</feature>
<reference evidence="2 5" key="2">
    <citation type="submission" date="2016-10" db="EMBL/GenBank/DDBJ databases">
        <authorList>
            <person name="de Groot N.N."/>
        </authorList>
    </citation>
    <scope>NUCLEOTIDE SEQUENCE [LARGE SCALE GENOMIC DNA]</scope>
    <source>
        <strain evidence="2 5">NLAE-zl-C500</strain>
        <strain evidence="3">NLAE-zl-C57</strain>
    </source>
</reference>
<dbReference type="InterPro" id="IPR050513">
    <property type="entry name" value="RavA_ATPases"/>
</dbReference>
<dbReference type="EMBL" id="FNDO01000056">
    <property type="protein sequence ID" value="SDI58339.1"/>
    <property type="molecule type" value="Genomic_DNA"/>
</dbReference>
<sequence>MNFPYETENSYLSGGNCLNLGVNPPNEVYFKEFLYLCLLLTTHEIICRMKSIKSHITQLLKSLNEGVFEKEHTIALSLLSAMAGESIFLLGPPGVAKSLVARRLKLAFKDADAFEYLMSRFSTPDEIFGPVSISKLKDEDTYERITKGYLPTASIVFLDEIWKAGPAIQNSLLTVINEKIYRNGQFTVRVPLKALIAASNELPAKGEGLEALYDRFLIRQFVGCIEQEYAFDQMISSTREVEPEIPAKLQVDDELYNQIQAESEKVGIHYTIFELIHNIKREIEQYNTGRDENTPPIYISDRRWKKIVGLLRTSAYLNESPGIHFSDCLLMSACLWDEVSQLPIIENIVEQSIARGINTYLLGEKRLEQKLDTLKENMKSEHSLRELSDPGIQVVDTFYHRIEGYHIAGNLLIFASDYQSLRKDSNRLFYIQQDKFRPVNKILKAYDFVKNRNIAQKNIYSLRKGKRSVFVNNQEYPLLCYDHCEPLPAQQDDSTPFEFTLQEVIDLLQQMEVEYKTISERETAYTKEHLFLSSSQKSKIKRILGETAHIIENYRNELRIIAHAHEQENREY</sequence>
<evidence type="ECO:0000313" key="2">
    <source>
        <dbReference type="EMBL" id="SDB79050.1"/>
    </source>
</evidence>
<name>A0A1G6GAL2_BACOV</name>
<accession>A0A1G6GAL2</accession>
<reference evidence="4" key="1">
    <citation type="submission" date="2016-10" db="EMBL/GenBank/DDBJ databases">
        <authorList>
            <person name="Varghese N."/>
            <person name="Submissions S."/>
        </authorList>
    </citation>
    <scope>NUCLEOTIDE SEQUENCE [LARGE SCALE GENOMIC DNA]</scope>
    <source>
        <strain evidence="4">NLAE-zl-C57</strain>
    </source>
</reference>
<dbReference type="EMBL" id="FMYE01000059">
    <property type="protein sequence ID" value="SDB79050.1"/>
    <property type="molecule type" value="Genomic_DNA"/>
</dbReference>
<dbReference type="PANTHER" id="PTHR32204">
    <property type="entry name" value="ATPASE RAVA"/>
    <property type="match status" value="1"/>
</dbReference>
<dbReference type="SUPFAM" id="SSF52540">
    <property type="entry name" value="P-loop containing nucleoside triphosphate hydrolases"/>
    <property type="match status" value="1"/>
</dbReference>
<dbReference type="InterPro" id="IPR003593">
    <property type="entry name" value="AAA+_ATPase"/>
</dbReference>
<dbReference type="InterPro" id="IPR027417">
    <property type="entry name" value="P-loop_NTPase"/>
</dbReference>